<evidence type="ECO:0000313" key="2">
    <source>
        <dbReference type="EMBL" id="TKS13947.1"/>
    </source>
</evidence>
<organism evidence="2">
    <name type="scientific">Populus alba</name>
    <name type="common">White poplar</name>
    <dbReference type="NCBI Taxonomy" id="43335"/>
    <lineage>
        <taxon>Eukaryota</taxon>
        <taxon>Viridiplantae</taxon>
        <taxon>Streptophyta</taxon>
        <taxon>Embryophyta</taxon>
        <taxon>Tracheophyta</taxon>
        <taxon>Spermatophyta</taxon>
        <taxon>Magnoliopsida</taxon>
        <taxon>eudicotyledons</taxon>
        <taxon>Gunneridae</taxon>
        <taxon>Pentapetalae</taxon>
        <taxon>rosids</taxon>
        <taxon>fabids</taxon>
        <taxon>Malpighiales</taxon>
        <taxon>Salicaceae</taxon>
        <taxon>Saliceae</taxon>
        <taxon>Populus</taxon>
    </lineage>
</organism>
<dbReference type="AlphaFoldDB" id="A0A4U5QWB9"/>
<feature type="compositionally biased region" description="Polar residues" evidence="1">
    <location>
        <begin position="47"/>
        <end position="57"/>
    </location>
</feature>
<comment type="caution">
    <text evidence="2">The sequence shown here is derived from an EMBL/GenBank/DDBJ whole genome shotgun (WGS) entry which is preliminary data.</text>
</comment>
<feature type="region of interest" description="Disordered" evidence="1">
    <location>
        <begin position="38"/>
        <end position="89"/>
    </location>
</feature>
<protein>
    <submittedName>
        <fullName evidence="2">Uncharacterized protein</fullName>
    </submittedName>
</protein>
<accession>A0A4U5QWB9</accession>
<dbReference type="PANTHER" id="PTHR38932:SF2">
    <property type="entry name" value="DUF3741 DOMAIN-CONTAINING PROTEIN"/>
    <property type="match status" value="1"/>
</dbReference>
<gene>
    <name evidence="2" type="ORF">D5086_0000048320</name>
</gene>
<name>A0A4U5QWB9_POPAL</name>
<dbReference type="PANTHER" id="PTHR38932">
    <property type="entry name" value="BNAC03G64660D PROTEIN"/>
    <property type="match status" value="1"/>
</dbReference>
<proteinExistence type="predicted"/>
<reference evidence="2" key="1">
    <citation type="submission" date="2018-10" db="EMBL/GenBank/DDBJ databases">
        <title>Population genomic analysis revealed the cold adaptation of white poplar.</title>
        <authorList>
            <person name="Liu Y.-J."/>
        </authorList>
    </citation>
    <scope>NUCLEOTIDE SEQUENCE [LARGE SCALE GENOMIC DNA]</scope>
    <source>
        <strain evidence="2">PAL-ZL1</strain>
    </source>
</reference>
<dbReference type="EMBL" id="RCHU01000116">
    <property type="protein sequence ID" value="TKS13947.1"/>
    <property type="molecule type" value="Genomic_DNA"/>
</dbReference>
<evidence type="ECO:0000256" key="1">
    <source>
        <dbReference type="SAM" id="MobiDB-lite"/>
    </source>
</evidence>
<sequence>MFSRSNGNIIQRESSITCFTANVSAAESLLVYPKIKVRKQEEDEESSPPNGHVSTPSLRVKSESPSVEGYGPHASEEENQSDSSPSMARFAKPYFVRNLKAQPFSASKGKLKDNRRIGENRKLSLGAKSALRPRAVLSSPDNDGIIGKRNKWKNERTLTLKSCNSEPTKPAETKVIANQGKSESPLNIRKCFKVGPCASSNTGALKKKGLSKISSPV</sequence>